<comment type="caution">
    <text evidence="1">The sequence shown here is derived from an EMBL/GenBank/DDBJ whole genome shotgun (WGS) entry which is preliminary data.</text>
</comment>
<proteinExistence type="predicted"/>
<protein>
    <submittedName>
        <fullName evidence="1">Uncharacterized protein</fullName>
    </submittedName>
</protein>
<sequence>MLLVLPVSSLDAGQTQQQHMGLDSFAPPSKRKPDCVLSTSYIRHSTLHGGLPTTSFQIQSFLMPPVPNAPSRASDDDARTHRYQLVWSPALPHRPPHRSRLLEVDRLGFKSRDSLRCKFARVGLKRWPHWGFSLTLASAPVRVQWGDEICRLDWSGTCTGRAKHELSGTRTHSYEDLAAAMLDGDGAKKETIGFVGGACSAERVSMVWCISISHLD</sequence>
<gene>
    <name evidence="1" type="ORF">CFAM422_000455</name>
</gene>
<organism evidence="1 2">
    <name type="scientific">Trichoderma lentiforme</name>
    <dbReference type="NCBI Taxonomy" id="1567552"/>
    <lineage>
        <taxon>Eukaryota</taxon>
        <taxon>Fungi</taxon>
        <taxon>Dikarya</taxon>
        <taxon>Ascomycota</taxon>
        <taxon>Pezizomycotina</taxon>
        <taxon>Sordariomycetes</taxon>
        <taxon>Hypocreomycetidae</taxon>
        <taxon>Hypocreales</taxon>
        <taxon>Hypocreaceae</taxon>
        <taxon>Trichoderma</taxon>
    </lineage>
</organism>
<keyword evidence="2" id="KW-1185">Reference proteome</keyword>
<evidence type="ECO:0000313" key="2">
    <source>
        <dbReference type="Proteomes" id="UP000801864"/>
    </source>
</evidence>
<reference evidence="1 2" key="1">
    <citation type="submission" date="2018-06" db="EMBL/GenBank/DDBJ databases">
        <title>Genome analysis of cellulolytic fungus Trichoderma lentiforme CFAM-422.</title>
        <authorList>
            <person name="Steindorff A.S."/>
            <person name="Formighieri E.F."/>
            <person name="Midorikawa G.E.O."/>
            <person name="Tamietti M.S."/>
            <person name="Ramos E.Z."/>
            <person name="Silva A.S."/>
            <person name="Bon E.P.S."/>
            <person name="Mendes T.D."/>
            <person name="Damaso M.C.T."/>
            <person name="Favaro L.C.L."/>
        </authorList>
    </citation>
    <scope>NUCLEOTIDE SEQUENCE [LARGE SCALE GENOMIC DNA]</scope>
    <source>
        <strain evidence="1 2">CFAM-422</strain>
    </source>
</reference>
<dbReference type="AlphaFoldDB" id="A0A9P5CGM3"/>
<dbReference type="Proteomes" id="UP000801864">
    <property type="component" value="Unassembled WGS sequence"/>
</dbReference>
<dbReference type="EMBL" id="QLNT01000001">
    <property type="protein sequence ID" value="KAF3076890.1"/>
    <property type="molecule type" value="Genomic_DNA"/>
</dbReference>
<name>A0A9P5CGM3_9HYPO</name>
<evidence type="ECO:0000313" key="1">
    <source>
        <dbReference type="EMBL" id="KAF3076890.1"/>
    </source>
</evidence>
<accession>A0A9P5CGM3</accession>